<proteinExistence type="predicted"/>
<dbReference type="Gene3D" id="1.20.1560.10">
    <property type="entry name" value="ABC transporter type 1, transmembrane domain"/>
    <property type="match status" value="2"/>
</dbReference>
<feature type="transmembrane region" description="Helical" evidence="8">
    <location>
        <begin position="12"/>
        <end position="36"/>
    </location>
</feature>
<evidence type="ECO:0000256" key="5">
    <source>
        <dbReference type="ARBA" id="ARBA00022989"/>
    </source>
</evidence>
<feature type="region of interest" description="Disordered" evidence="7">
    <location>
        <begin position="1495"/>
        <end position="1517"/>
    </location>
</feature>
<evidence type="ECO:0000313" key="11">
    <source>
        <dbReference type="Proteomes" id="UP001642464"/>
    </source>
</evidence>
<evidence type="ECO:0000256" key="4">
    <source>
        <dbReference type="ARBA" id="ARBA00022840"/>
    </source>
</evidence>
<evidence type="ECO:0000256" key="6">
    <source>
        <dbReference type="ARBA" id="ARBA00023136"/>
    </source>
</evidence>
<evidence type="ECO:0000256" key="7">
    <source>
        <dbReference type="SAM" id="MobiDB-lite"/>
    </source>
</evidence>
<dbReference type="InterPro" id="IPR036640">
    <property type="entry name" value="ABC1_TM_sf"/>
</dbReference>
<dbReference type="Proteomes" id="UP001642464">
    <property type="component" value="Unassembled WGS sequence"/>
</dbReference>
<dbReference type="PANTHER" id="PTHR43394:SF1">
    <property type="entry name" value="ATP-BINDING CASSETTE SUB-FAMILY B MEMBER 10, MITOCHONDRIAL"/>
    <property type="match status" value="1"/>
</dbReference>
<feature type="transmembrane region" description="Helical" evidence="8">
    <location>
        <begin position="258"/>
        <end position="279"/>
    </location>
</feature>
<gene>
    <name evidence="10" type="ORF">SCF082_LOCUS433</name>
</gene>
<dbReference type="PROSITE" id="PS00211">
    <property type="entry name" value="ABC_TRANSPORTER_1"/>
    <property type="match status" value="3"/>
</dbReference>
<dbReference type="CDD" id="cd03228">
    <property type="entry name" value="ABCC_MRP_Like"/>
    <property type="match status" value="2"/>
</dbReference>
<keyword evidence="3" id="KW-0547">Nucleotide-binding</keyword>
<feature type="transmembrane region" description="Helical" evidence="8">
    <location>
        <begin position="710"/>
        <end position="734"/>
    </location>
</feature>
<feature type="transmembrane region" description="Helical" evidence="8">
    <location>
        <begin position="1327"/>
        <end position="1345"/>
    </location>
</feature>
<evidence type="ECO:0000256" key="2">
    <source>
        <dbReference type="ARBA" id="ARBA00022692"/>
    </source>
</evidence>
<keyword evidence="11" id="KW-1185">Reference proteome</keyword>
<comment type="caution">
    <text evidence="10">The sequence shown here is derived from an EMBL/GenBank/DDBJ whole genome shotgun (WGS) entry which is preliminary data.</text>
</comment>
<feature type="domain" description="ABC transporter" evidence="9">
    <location>
        <begin position="360"/>
        <end position="598"/>
    </location>
</feature>
<dbReference type="InterPro" id="IPR003593">
    <property type="entry name" value="AAA+_ATPase"/>
</dbReference>
<dbReference type="InterPro" id="IPR003439">
    <property type="entry name" value="ABC_transporter-like_ATP-bd"/>
</dbReference>
<organism evidence="10 11">
    <name type="scientific">Durusdinium trenchii</name>
    <dbReference type="NCBI Taxonomy" id="1381693"/>
    <lineage>
        <taxon>Eukaryota</taxon>
        <taxon>Sar</taxon>
        <taxon>Alveolata</taxon>
        <taxon>Dinophyceae</taxon>
        <taxon>Suessiales</taxon>
        <taxon>Symbiodiniaceae</taxon>
        <taxon>Durusdinium</taxon>
    </lineage>
</organism>
<evidence type="ECO:0000256" key="3">
    <source>
        <dbReference type="ARBA" id="ARBA00022741"/>
    </source>
</evidence>
<evidence type="ECO:0000313" key="10">
    <source>
        <dbReference type="EMBL" id="CAK8986154.1"/>
    </source>
</evidence>
<evidence type="ECO:0000259" key="9">
    <source>
        <dbReference type="PROSITE" id="PS50893"/>
    </source>
</evidence>
<feature type="transmembrane region" description="Helical" evidence="8">
    <location>
        <begin position="154"/>
        <end position="185"/>
    </location>
</feature>
<accession>A0ABP0HA42</accession>
<reference evidence="10 11" key="1">
    <citation type="submission" date="2024-02" db="EMBL/GenBank/DDBJ databases">
        <authorList>
            <person name="Chen Y."/>
            <person name="Shah S."/>
            <person name="Dougan E. K."/>
            <person name="Thang M."/>
            <person name="Chan C."/>
        </authorList>
    </citation>
    <scope>NUCLEOTIDE SEQUENCE [LARGE SCALE GENOMIC DNA]</scope>
</reference>
<keyword evidence="5 8" id="KW-1133">Transmembrane helix</keyword>
<dbReference type="Gene3D" id="3.40.50.300">
    <property type="entry name" value="P-loop containing nucleotide triphosphate hydrolases"/>
    <property type="match status" value="3"/>
</dbReference>
<evidence type="ECO:0000256" key="8">
    <source>
        <dbReference type="SAM" id="Phobius"/>
    </source>
</evidence>
<feature type="region of interest" description="Disordered" evidence="7">
    <location>
        <begin position="1060"/>
        <end position="1104"/>
    </location>
</feature>
<dbReference type="PANTHER" id="PTHR43394">
    <property type="entry name" value="ATP-DEPENDENT PERMEASE MDL1, MITOCHONDRIAL"/>
    <property type="match status" value="1"/>
</dbReference>
<feature type="transmembrane region" description="Helical" evidence="8">
    <location>
        <begin position="831"/>
        <end position="848"/>
    </location>
</feature>
<feature type="compositionally biased region" description="Low complexity" evidence="7">
    <location>
        <begin position="1740"/>
        <end position="1756"/>
    </location>
</feature>
<dbReference type="SUPFAM" id="SSF90123">
    <property type="entry name" value="ABC transporter transmembrane region"/>
    <property type="match status" value="2"/>
</dbReference>
<dbReference type="InterPro" id="IPR039421">
    <property type="entry name" value="Type_1_exporter"/>
</dbReference>
<dbReference type="InterPro" id="IPR017871">
    <property type="entry name" value="ABC_transporter-like_CS"/>
</dbReference>
<comment type="subcellular location">
    <subcellularLocation>
        <location evidence="1">Membrane</location>
        <topology evidence="1">Multi-pass membrane protein</topology>
    </subcellularLocation>
</comment>
<keyword evidence="2 8" id="KW-0812">Transmembrane</keyword>
<evidence type="ECO:0000256" key="1">
    <source>
        <dbReference type="ARBA" id="ARBA00004141"/>
    </source>
</evidence>
<feature type="compositionally biased region" description="Low complexity" evidence="7">
    <location>
        <begin position="1066"/>
        <end position="1090"/>
    </location>
</feature>
<feature type="domain" description="ABC transporter" evidence="9">
    <location>
        <begin position="796"/>
        <end position="1076"/>
    </location>
</feature>
<keyword evidence="6 8" id="KW-0472">Membrane</keyword>
<name>A0ABP0HA42_9DINO</name>
<feature type="transmembrane region" description="Helical" evidence="8">
    <location>
        <begin position="798"/>
        <end position="819"/>
    </location>
</feature>
<keyword evidence="4" id="KW-0067">ATP-binding</keyword>
<dbReference type="Pfam" id="PF00005">
    <property type="entry name" value="ABC_tran"/>
    <property type="match status" value="3"/>
</dbReference>
<feature type="region of interest" description="Disordered" evidence="7">
    <location>
        <begin position="1740"/>
        <end position="1767"/>
    </location>
</feature>
<dbReference type="SUPFAM" id="SSF52540">
    <property type="entry name" value="P-loop containing nucleoside triphosphate hydrolases"/>
    <property type="match status" value="3"/>
</dbReference>
<dbReference type="PROSITE" id="PS50893">
    <property type="entry name" value="ABC_TRANSPORTER_2"/>
    <property type="match status" value="3"/>
</dbReference>
<dbReference type="InterPro" id="IPR027417">
    <property type="entry name" value="P-loop_NTPase"/>
</dbReference>
<feature type="transmembrane region" description="Helical" evidence="8">
    <location>
        <begin position="1414"/>
        <end position="1435"/>
    </location>
</feature>
<feature type="transmembrane region" description="Helical" evidence="8">
    <location>
        <begin position="1225"/>
        <end position="1245"/>
    </location>
</feature>
<protein>
    <submittedName>
        <fullName evidence="10">ABC transporter B family member 12 (ABC transporter ABCB.12) (AtABCB12) (Multidrug resistance protein 16) (P-glycoprotein 12)</fullName>
    </submittedName>
</protein>
<feature type="domain" description="ABC transporter" evidence="9">
    <location>
        <begin position="1518"/>
        <end position="1756"/>
    </location>
</feature>
<sequence>MRGGSREESVRRWIYGAVVVGSLLKIIVRWLTAVLIRHCFDFLLENNAEEVAVDEAVFVPNSAFWEAVFLTHLSFWQVVGITMGGVVVSALSQSIQLSLAETFANERVRALRRRIIRQGLRRSFETSKISFMLQEAETVRLHEAGAYWDRKDDLVMLVFATTLGLVFTPLLAGITLGALAVLLLVPMVLNKMVLSESDHFLQALWVKVHRLATDICRTVDVVAVSVMEDVELAKLAKLESEALPVERFRRKATLAMRAVDFCLFYGIHPMLVIVVYLTIQSSSLAEGMDQLFAVVLFLLIVDGANSALGHLKATDQEFSRYAVSLKGLEEFLGNERDDNDTTITKSPATAEPTGQMEGDIVAKDLQITFPPQNPIVYPLEVRFRFQEATALTGDSGSGKSSLLRAVAGLVVPSRGSIHFGPTILLPSTLQTARKRLAWVSQDSLLFARSLRENVWYGNDESDPEMLSKVRFALEQVGLLEWVDSLENGVEHTLDLNESQVSGGQAQRLQIARLLCKDPAVVLLDEPLSALDGHNRSTIITFLKPWLVGRTTIWITHNDEVTRKVCDNHIHLDQPVTATMCVRWLTGTLVKKCFDKATERGDGSVAISTSAFWDAVLEQLSFRQVAAVALSVGVFSAACRSIQIALQEAWADKRARNLRRLLVKSSLEQGVLGKASKAASSSFVRSFEAVTYFERKLIAVSTAMTFVFQPMLAAIAFAVLVMLLTVPNLLSYCVLADSNACLKRLLGKVHHLVSDIVRTGDVIAVAGMDDAELAKLDTLEDKALPLVAFRTRSTIALRLFDLTCFYALLPGLVSIVFFSLDDLSVTDAMNQVFAILLFLPVLDACNIAFQHLTATQQEAVRYLNALEHLGELDKRTGKSSLLKAIAGLVQPSQGTIHFGQVRLEPSTLRGIRKTMAMVCQDSLLFARSLCENVWYGNDEGDSQMRNKVRFALEQVGLLEWVDSFEDGLEHTLDLNESQVSGGQAQRLQIARLLCKDPAVVLLDEPLSALDGRNRGLILSHLKEFLAGRTTVWITHNDGVVREFCNSHIHLDQPVAINPGEGSLKLRSAAPANPGSSPSVAPAGTTAGSAAPRQSLPRGSGPADRAFRGEGRQRLEAETPAGCELTEEWSAGRPAIAARGVAADGATARKGQGHEMGCSGEVAQERVITAALVVRAVTTLALRWLTAVLVRKCFEKALELFATEIPGDAFEPSTAFWSVVFMESLDFWSVFGIAVALAATAALCRALQFTLQDSWANARARRFRKAIVSLSLQESVVKQDDVAVSGTAALLQEVDRVRGFEASLYFERVVSAMSVVSCSIFAFAFHVRLAAIAMSTLVILLVVPKLLSNRILAANDMALTDLVRQVHHLASDIVRTADVVAVSCMAKFELGKLDTLEGQAVPIEAQRSRRIFSMRLVDQTFFFLLHPFLPAVVFLWLDSEASFEDAIEQVFALLLMILVIDGANTGFSTLKASEQEAQRYSDSLRHVKEWIGQGALRSQNDTDSKDNNQGGSNNDTDGDVVAKDLEITFNVDAPIVYPAEVRFHFQETTALTGDSGSGKSSLLKALAGLVAPTRGSIHFGAKLLRPSSLESVRSRLGWVSQDSLLFARSFCENVWYGNDENDPHMKSKVRLALDQVGLLQWVDSFEDGIDHVLKFNESEVSGGQAQRLQIARLLCKDPAVVLLDEPLSALDGRNRGVIMSHMKDFLKGRTSVWITHNTEVVTQICTHHVHLAQPDPGVKTATSLRVTSTSSSSSTEDTSGPEDAVVVVA</sequence>
<dbReference type="EMBL" id="CAXAMM010000144">
    <property type="protein sequence ID" value="CAK8986154.1"/>
    <property type="molecule type" value="Genomic_DNA"/>
</dbReference>
<dbReference type="SMART" id="SM00382">
    <property type="entry name" value="AAA"/>
    <property type="match status" value="3"/>
</dbReference>